<dbReference type="InterPro" id="IPR011010">
    <property type="entry name" value="DNA_brk_join_enz"/>
</dbReference>
<evidence type="ECO:0000256" key="2">
    <source>
        <dbReference type="SAM" id="MobiDB-lite"/>
    </source>
</evidence>
<dbReference type="PANTHER" id="PTHR30349">
    <property type="entry name" value="PHAGE INTEGRASE-RELATED"/>
    <property type="match status" value="1"/>
</dbReference>
<dbReference type="InterPro" id="IPR002104">
    <property type="entry name" value="Integrase_catalytic"/>
</dbReference>
<dbReference type="GO" id="GO:0015074">
    <property type="term" value="P:DNA integration"/>
    <property type="evidence" value="ECO:0007669"/>
    <property type="project" value="InterPro"/>
</dbReference>
<evidence type="ECO:0000313" key="5">
    <source>
        <dbReference type="Proteomes" id="UP001165092"/>
    </source>
</evidence>
<dbReference type="AlphaFoldDB" id="A0A9W6PAA1"/>
<proteinExistence type="predicted"/>
<keyword evidence="1" id="KW-0233">DNA recombination</keyword>
<sequence>MSNQHQGGRPVWGGRPASLKVNVWKLHKYVGKRATTYTVRWTVDGTEFREPFGTRAAATAYQAEIVSARQRGEPFDTASGKPLSWLKEQRSWLEFACSYVDMKWETAAPNSRRSIAEALTDVTEALLSTDRSMPDRSLRREVLRDWAFSTRLWGDPLPERLKPILRWLERNTVDVSALSDPVLARRSLERLSRKLDGTLAAANTTKRKRMVFNNTLEYACEIGLLPANPIKHIRWTRERAAPMVNPNVVVNAAQAKTLLKSIGEQPGHGPRVKAFYALLYYAALRPEEAICLARPNLERLPDQGWGEIVFSEAEPRAGTKYNDSRKSRQKRQLKHRATGEDRRVPVHPDLVEILLWHVEEFNIAPGGRLFIGPRGGVLAEWAYLGCLAKAREAAFTAEEAASPLAKEPYDLRHAAVSTWLNAGVPAAQVADWAGHSVDVLLRVYAKCVAGQQAAALDRIQRSMEEMTRDDDD</sequence>
<dbReference type="InterPro" id="IPR050090">
    <property type="entry name" value="Tyrosine_recombinase_XerCD"/>
</dbReference>
<gene>
    <name evidence="4" type="ORF">Nans01_42040</name>
</gene>
<dbReference type="Gene3D" id="1.10.443.10">
    <property type="entry name" value="Intergrase catalytic core"/>
    <property type="match status" value="1"/>
</dbReference>
<dbReference type="GO" id="GO:0003677">
    <property type="term" value="F:DNA binding"/>
    <property type="evidence" value="ECO:0007669"/>
    <property type="project" value="InterPro"/>
</dbReference>
<dbReference type="EMBL" id="BSQG01000009">
    <property type="protein sequence ID" value="GLU49853.1"/>
    <property type="molecule type" value="Genomic_DNA"/>
</dbReference>
<dbReference type="PANTHER" id="PTHR30349:SF64">
    <property type="entry name" value="PROPHAGE INTEGRASE INTD-RELATED"/>
    <property type="match status" value="1"/>
</dbReference>
<feature type="compositionally biased region" description="Basic residues" evidence="2">
    <location>
        <begin position="327"/>
        <end position="336"/>
    </location>
</feature>
<organism evidence="4 5">
    <name type="scientific">Nocardiopsis ansamitocini</name>
    <dbReference type="NCBI Taxonomy" id="1670832"/>
    <lineage>
        <taxon>Bacteria</taxon>
        <taxon>Bacillati</taxon>
        <taxon>Actinomycetota</taxon>
        <taxon>Actinomycetes</taxon>
        <taxon>Streptosporangiales</taxon>
        <taxon>Nocardiopsidaceae</taxon>
        <taxon>Nocardiopsis</taxon>
    </lineage>
</organism>
<dbReference type="InterPro" id="IPR013762">
    <property type="entry name" value="Integrase-like_cat_sf"/>
</dbReference>
<name>A0A9W6PAA1_9ACTN</name>
<accession>A0A9W6PAA1</accession>
<evidence type="ECO:0000259" key="3">
    <source>
        <dbReference type="PROSITE" id="PS51898"/>
    </source>
</evidence>
<feature type="domain" description="Tyr recombinase" evidence="3">
    <location>
        <begin position="244"/>
        <end position="457"/>
    </location>
</feature>
<keyword evidence="5" id="KW-1185">Reference proteome</keyword>
<feature type="compositionally biased region" description="Basic and acidic residues" evidence="2">
    <location>
        <begin position="317"/>
        <end position="326"/>
    </location>
</feature>
<evidence type="ECO:0000256" key="1">
    <source>
        <dbReference type="ARBA" id="ARBA00023172"/>
    </source>
</evidence>
<dbReference type="GO" id="GO:0006310">
    <property type="term" value="P:DNA recombination"/>
    <property type="evidence" value="ECO:0007669"/>
    <property type="project" value="UniProtKB-KW"/>
</dbReference>
<protein>
    <submittedName>
        <fullName evidence="4">Integrase</fullName>
    </submittedName>
</protein>
<dbReference type="PROSITE" id="PS51898">
    <property type="entry name" value="TYR_RECOMBINASE"/>
    <property type="match status" value="1"/>
</dbReference>
<dbReference type="Proteomes" id="UP001165092">
    <property type="component" value="Unassembled WGS sequence"/>
</dbReference>
<evidence type="ECO:0000313" key="4">
    <source>
        <dbReference type="EMBL" id="GLU49853.1"/>
    </source>
</evidence>
<dbReference type="RefSeq" id="WP_285761389.1">
    <property type="nucleotide sequence ID" value="NZ_BSQG01000009.1"/>
</dbReference>
<comment type="caution">
    <text evidence="4">The sequence shown here is derived from an EMBL/GenBank/DDBJ whole genome shotgun (WGS) entry which is preliminary data.</text>
</comment>
<dbReference type="SUPFAM" id="SSF56349">
    <property type="entry name" value="DNA breaking-rejoining enzymes"/>
    <property type="match status" value="1"/>
</dbReference>
<feature type="region of interest" description="Disordered" evidence="2">
    <location>
        <begin position="317"/>
        <end position="341"/>
    </location>
</feature>
<reference evidence="4" key="1">
    <citation type="submission" date="2023-02" db="EMBL/GenBank/DDBJ databases">
        <title>Nocardiopsis ansamitocini NBRC 112285.</title>
        <authorList>
            <person name="Ichikawa N."/>
            <person name="Sato H."/>
            <person name="Tonouchi N."/>
        </authorList>
    </citation>
    <scope>NUCLEOTIDE SEQUENCE</scope>
    <source>
        <strain evidence="4">NBRC 112285</strain>
    </source>
</reference>